<feature type="transmembrane region" description="Helical" evidence="8">
    <location>
        <begin position="274"/>
        <end position="295"/>
    </location>
</feature>
<feature type="transmembrane region" description="Helical" evidence="8">
    <location>
        <begin position="65"/>
        <end position="87"/>
    </location>
</feature>
<keyword evidence="5 8" id="KW-1133">Transmembrane helix</keyword>
<comment type="subcellular location">
    <subcellularLocation>
        <location evidence="1">Membrane</location>
        <topology evidence="1">Multi-pass membrane protein</topology>
    </subcellularLocation>
</comment>
<dbReference type="InterPro" id="IPR036259">
    <property type="entry name" value="MFS_trans_sf"/>
</dbReference>
<evidence type="ECO:0000256" key="3">
    <source>
        <dbReference type="ARBA" id="ARBA00022448"/>
    </source>
</evidence>
<feature type="transmembrane region" description="Helical" evidence="8">
    <location>
        <begin position="372"/>
        <end position="395"/>
    </location>
</feature>
<keyword evidence="11" id="KW-1185">Reference proteome</keyword>
<proteinExistence type="inferred from homology"/>
<feature type="transmembrane region" description="Helical" evidence="8">
    <location>
        <begin position="407"/>
        <end position="430"/>
    </location>
</feature>
<evidence type="ECO:0000256" key="5">
    <source>
        <dbReference type="ARBA" id="ARBA00022989"/>
    </source>
</evidence>
<evidence type="ECO:0000313" key="10">
    <source>
        <dbReference type="EMBL" id="OKP09643.1"/>
    </source>
</evidence>
<dbReference type="SUPFAM" id="SSF103473">
    <property type="entry name" value="MFS general substrate transporter"/>
    <property type="match status" value="1"/>
</dbReference>
<comment type="caution">
    <text evidence="10">The sequence shown here is derived from an EMBL/GenBank/DDBJ whole genome shotgun (WGS) entry which is preliminary data.</text>
</comment>
<dbReference type="InterPro" id="IPR020846">
    <property type="entry name" value="MFS_dom"/>
</dbReference>
<evidence type="ECO:0000256" key="2">
    <source>
        <dbReference type="ARBA" id="ARBA00010992"/>
    </source>
</evidence>
<dbReference type="EMBL" id="MNBE01000474">
    <property type="protein sequence ID" value="OKP09643.1"/>
    <property type="molecule type" value="Genomic_DNA"/>
</dbReference>
<name>A0A1Q5UAZ6_9EURO</name>
<dbReference type="InterPro" id="IPR005828">
    <property type="entry name" value="MFS_sugar_transport-like"/>
</dbReference>
<evidence type="ECO:0000259" key="9">
    <source>
        <dbReference type="PROSITE" id="PS50850"/>
    </source>
</evidence>
<organism evidence="10 11">
    <name type="scientific">Penicillium subrubescens</name>
    <dbReference type="NCBI Taxonomy" id="1316194"/>
    <lineage>
        <taxon>Eukaryota</taxon>
        <taxon>Fungi</taxon>
        <taxon>Dikarya</taxon>
        <taxon>Ascomycota</taxon>
        <taxon>Pezizomycotina</taxon>
        <taxon>Eurotiomycetes</taxon>
        <taxon>Eurotiomycetidae</taxon>
        <taxon>Eurotiales</taxon>
        <taxon>Aspergillaceae</taxon>
        <taxon>Penicillium</taxon>
    </lineage>
</organism>
<dbReference type="NCBIfam" id="TIGR00879">
    <property type="entry name" value="SP"/>
    <property type="match status" value="1"/>
</dbReference>
<feature type="transmembrane region" description="Helical" evidence="8">
    <location>
        <begin position="96"/>
        <end position="115"/>
    </location>
</feature>
<evidence type="ECO:0000256" key="8">
    <source>
        <dbReference type="SAM" id="Phobius"/>
    </source>
</evidence>
<dbReference type="OrthoDB" id="6133115at2759"/>
<keyword evidence="6 8" id="KW-0472">Membrane</keyword>
<comment type="similarity">
    <text evidence="2 7">Belongs to the major facilitator superfamily. Sugar transporter (TC 2.A.1.1) family.</text>
</comment>
<dbReference type="PANTHER" id="PTHR48022">
    <property type="entry name" value="PLASTIDIC GLUCOSE TRANSPORTER 4"/>
    <property type="match status" value="1"/>
</dbReference>
<dbReference type="Gene3D" id="1.20.1250.20">
    <property type="entry name" value="MFS general substrate transporter like domains"/>
    <property type="match status" value="1"/>
</dbReference>
<feature type="transmembrane region" description="Helical" evidence="8">
    <location>
        <begin position="153"/>
        <end position="172"/>
    </location>
</feature>
<keyword evidence="3 7" id="KW-0813">Transport</keyword>
<dbReference type="PRINTS" id="PR00171">
    <property type="entry name" value="SUGRTRNSPORT"/>
</dbReference>
<feature type="transmembrane region" description="Helical" evidence="8">
    <location>
        <begin position="315"/>
        <end position="333"/>
    </location>
</feature>
<feature type="domain" description="Major facilitator superfamily (MFS) profile" evidence="9">
    <location>
        <begin position="17"/>
        <end position="460"/>
    </location>
</feature>
<feature type="transmembrane region" description="Helical" evidence="8">
    <location>
        <begin position="12"/>
        <end position="33"/>
    </location>
</feature>
<feature type="transmembrane region" description="Helical" evidence="8">
    <location>
        <begin position="184"/>
        <end position="206"/>
    </location>
</feature>
<sequence>MTRFFGLRGTRLNVVTIIAVLMPGILSVGYNAASLGGVLSLGSFERQFREIDVPDAPNRNLASTIQGTVVAVYAIGGFIGTFGCIWLGDMLGRRRVIMSGAVVQVIGAVLNASAYSLVQLIVSRLFTGIGTGALLATIPLWQSEISPTMKRGAHVATKGIFSGLGCALALFLDFGLSFKDESMAWRLPAAFPIVLSIAVFTFIIFLPESPRWLILRGRISEAQETLAMLEDKALDDRVIETRIEEMQASFNLAGSQKTLAQLFSMGPQRTSHRAFLAMTAMTFLQLTGATVTTYYTTAIFENNLQLDETTSRLLAAVYQLIGPIGGVVCVLTIEGLGRRPLLMASATGNAICLALIAVLGSQTGNIMAAHGAVFFIFLFHFSYIIGFGGIPYLYASEIAPANLRATISSMSISISWAISILVANVTPIAFNHMGQRYFLFFAVFNAAMVPAIFYLFPETAGRSLEEIDEIFALSKSLLDAVPTAKKLPPRQPHDLPPPEKVLVADLKTLDSPLESPV</sequence>
<feature type="transmembrane region" description="Helical" evidence="8">
    <location>
        <begin position="121"/>
        <end position="141"/>
    </location>
</feature>
<evidence type="ECO:0000313" key="11">
    <source>
        <dbReference type="Proteomes" id="UP000186955"/>
    </source>
</evidence>
<keyword evidence="4 8" id="KW-0812">Transmembrane</keyword>
<evidence type="ECO:0000256" key="7">
    <source>
        <dbReference type="RuleBase" id="RU003346"/>
    </source>
</evidence>
<keyword evidence="10" id="KW-0762">Sugar transport</keyword>
<dbReference type="Proteomes" id="UP000186955">
    <property type="component" value="Unassembled WGS sequence"/>
</dbReference>
<feature type="transmembrane region" description="Helical" evidence="8">
    <location>
        <begin position="436"/>
        <end position="456"/>
    </location>
</feature>
<reference evidence="10 11" key="1">
    <citation type="submission" date="2016-10" db="EMBL/GenBank/DDBJ databases">
        <title>Genome sequence of the ascomycete fungus Penicillium subrubescens.</title>
        <authorList>
            <person name="De Vries R.P."/>
            <person name="Peng M."/>
            <person name="Dilokpimol A."/>
            <person name="Hilden K."/>
            <person name="Makela M.R."/>
            <person name="Grigoriev I."/>
            <person name="Riley R."/>
            <person name="Granchi Z."/>
        </authorList>
    </citation>
    <scope>NUCLEOTIDE SEQUENCE [LARGE SCALE GENOMIC DNA]</scope>
    <source>
        <strain evidence="10 11">CBS 132785</strain>
    </source>
</reference>
<dbReference type="AlphaFoldDB" id="A0A1Q5UAZ6"/>
<dbReference type="InterPro" id="IPR050360">
    <property type="entry name" value="MFS_Sugar_Transporters"/>
</dbReference>
<dbReference type="InterPro" id="IPR003663">
    <property type="entry name" value="Sugar/inositol_transpt"/>
</dbReference>
<accession>A0A1Q5UAZ6</accession>
<evidence type="ECO:0000256" key="6">
    <source>
        <dbReference type="ARBA" id="ARBA00023136"/>
    </source>
</evidence>
<evidence type="ECO:0000256" key="4">
    <source>
        <dbReference type="ARBA" id="ARBA00022692"/>
    </source>
</evidence>
<feature type="transmembrane region" description="Helical" evidence="8">
    <location>
        <begin position="340"/>
        <end position="360"/>
    </location>
</feature>
<dbReference type="PROSITE" id="PS50850">
    <property type="entry name" value="MFS"/>
    <property type="match status" value="1"/>
</dbReference>
<dbReference type="Pfam" id="PF00083">
    <property type="entry name" value="Sugar_tr"/>
    <property type="match status" value="1"/>
</dbReference>
<dbReference type="GO" id="GO:0005351">
    <property type="term" value="F:carbohydrate:proton symporter activity"/>
    <property type="evidence" value="ECO:0007669"/>
    <property type="project" value="TreeGrafter"/>
</dbReference>
<gene>
    <name evidence="10" type="ORF">PENSUB_4914</name>
</gene>
<evidence type="ECO:0000256" key="1">
    <source>
        <dbReference type="ARBA" id="ARBA00004141"/>
    </source>
</evidence>
<dbReference type="PANTHER" id="PTHR48022:SF45">
    <property type="entry name" value="MAJOR FACILITATOR SUPERFAMILY (MFS) PROFILE DOMAIN-CONTAINING PROTEIN-RELATED"/>
    <property type="match status" value="1"/>
</dbReference>
<protein>
    <submittedName>
        <fullName evidence="10">Sugar transporter STL1</fullName>
    </submittedName>
</protein>
<dbReference type="GO" id="GO:0016020">
    <property type="term" value="C:membrane"/>
    <property type="evidence" value="ECO:0007669"/>
    <property type="project" value="UniProtKB-SubCell"/>
</dbReference>